<dbReference type="PANTHER" id="PTHR43326">
    <property type="entry name" value="METHIONYL-TRNA SYNTHETASE"/>
    <property type="match status" value="1"/>
</dbReference>
<evidence type="ECO:0000259" key="10">
    <source>
        <dbReference type="Pfam" id="PF09334"/>
    </source>
</evidence>
<sequence>MAARINYSVQNTLCLLNPLNYSVNAKTTHFKTGLNFSKNLIFPRKLKRPTFCTCAVSNNDRQSSEAAETFVLTTPLYYVNAPPHMGSAYTTIAADAIARFQRLLGKKVIFVTGTDEHGEKIAAAAAVAGSTPSQHCDVISQAYKTLWKDLEISHDKFIRTTDPKHEGIVKEFYSRVLDKGDIYRADYEGLYCVNCEEYKDEKELLDNNCCPMHLKPCIERKEDNYFFALSKYQKQLEENLTQNPNFVQPPFRLNEVQMDWGIPVPNDNKQTIYVWFDALLGYISALSAEKEQPDLQTAVSSGWPASLHLIGKDILRFHAVYWPAMLMSAGLDLPKKVFGHGFLTKDGMKMGKSLGNTLEPNELVHNFGSDAVRYFFLREVEFGSDGDYSEERFINIVNAHLANTIGNLLNRTLGLLKKNCQSTLVVDSAVAAEGNALKDAVEKLVEKARIHYENLSLSFKQGGAASEAAAKDLVVILEAMRIVAIALSPVAPSFCWRIYEQLGYSKDHFNTVTWSGTKWGGLKGGQVMAQPKPVFARIENKTELEDEAATRKPVKSKQKKPQAHVAAEAAESLISRN</sequence>
<feature type="region of interest" description="Disordered" evidence="8">
    <location>
        <begin position="542"/>
        <end position="577"/>
    </location>
</feature>
<name>A0A9Q1AJ00_9ROSI</name>
<dbReference type="PANTHER" id="PTHR43326:SF1">
    <property type="entry name" value="METHIONINE--TRNA LIGASE, MITOCHONDRIAL"/>
    <property type="match status" value="1"/>
</dbReference>
<keyword evidence="3 7" id="KW-0547">Nucleotide-binding</keyword>
<feature type="compositionally biased region" description="Basic residues" evidence="8">
    <location>
        <begin position="552"/>
        <end position="562"/>
    </location>
</feature>
<dbReference type="InterPro" id="IPR014729">
    <property type="entry name" value="Rossmann-like_a/b/a_fold"/>
</dbReference>
<comment type="similarity">
    <text evidence="7">Belongs to the class-I aminoacyl-tRNA synthetase family.</text>
</comment>
<evidence type="ECO:0000256" key="8">
    <source>
        <dbReference type="SAM" id="MobiDB-lite"/>
    </source>
</evidence>
<dbReference type="SUPFAM" id="SSF52374">
    <property type="entry name" value="Nucleotidylyl transferase"/>
    <property type="match status" value="1"/>
</dbReference>
<dbReference type="Gene3D" id="1.10.730.10">
    <property type="entry name" value="Isoleucyl-tRNA Synthetase, Domain 1"/>
    <property type="match status" value="2"/>
</dbReference>
<evidence type="ECO:0000256" key="2">
    <source>
        <dbReference type="ARBA" id="ARBA00022598"/>
    </source>
</evidence>
<dbReference type="CDD" id="cd00814">
    <property type="entry name" value="MetRS_core"/>
    <property type="match status" value="1"/>
</dbReference>
<dbReference type="InterPro" id="IPR009080">
    <property type="entry name" value="tRNAsynth_Ia_anticodon-bd"/>
</dbReference>
<evidence type="ECO:0000259" key="9">
    <source>
        <dbReference type="Pfam" id="PF00133"/>
    </source>
</evidence>
<dbReference type="GO" id="GO:0006431">
    <property type="term" value="P:methionyl-tRNA aminoacylation"/>
    <property type="evidence" value="ECO:0007669"/>
    <property type="project" value="InterPro"/>
</dbReference>
<organism evidence="11 12">
    <name type="scientific">Salix koriyanagi</name>
    <dbReference type="NCBI Taxonomy" id="2511006"/>
    <lineage>
        <taxon>Eukaryota</taxon>
        <taxon>Viridiplantae</taxon>
        <taxon>Streptophyta</taxon>
        <taxon>Embryophyta</taxon>
        <taxon>Tracheophyta</taxon>
        <taxon>Spermatophyta</taxon>
        <taxon>Magnoliopsida</taxon>
        <taxon>eudicotyledons</taxon>
        <taxon>Gunneridae</taxon>
        <taxon>Pentapetalae</taxon>
        <taxon>rosids</taxon>
        <taxon>fabids</taxon>
        <taxon>Malpighiales</taxon>
        <taxon>Salicaceae</taxon>
        <taxon>Saliceae</taxon>
        <taxon>Salix</taxon>
    </lineage>
</organism>
<accession>A0A9Q1AJ00</accession>
<evidence type="ECO:0000313" key="12">
    <source>
        <dbReference type="Proteomes" id="UP001151752"/>
    </source>
</evidence>
<dbReference type="AlphaFoldDB" id="A0A9Q1AJ00"/>
<feature type="domain" description="Aminoacyl-tRNA synthetase class Ia" evidence="9">
    <location>
        <begin position="62"/>
        <end position="195"/>
    </location>
</feature>
<dbReference type="InterPro" id="IPR015413">
    <property type="entry name" value="Methionyl/Leucyl_tRNA_Synth"/>
</dbReference>
<reference evidence="11" key="1">
    <citation type="submission" date="2022-11" db="EMBL/GenBank/DDBJ databases">
        <authorList>
            <person name="Hyden B.L."/>
            <person name="Feng K."/>
            <person name="Yates T."/>
            <person name="Jawdy S."/>
            <person name="Smart L.B."/>
            <person name="Muchero W."/>
        </authorList>
    </citation>
    <scope>NUCLEOTIDE SEQUENCE</scope>
    <source>
        <tissue evidence="11">Shoot tip</tissue>
    </source>
</reference>
<evidence type="ECO:0000256" key="7">
    <source>
        <dbReference type="RuleBase" id="RU363039"/>
    </source>
</evidence>
<evidence type="ECO:0000256" key="6">
    <source>
        <dbReference type="ARBA" id="ARBA00023146"/>
    </source>
</evidence>
<gene>
    <name evidence="11" type="ORF">OIU74_018915</name>
</gene>
<keyword evidence="12" id="KW-1185">Reference proteome</keyword>
<dbReference type="GO" id="GO:0009570">
    <property type="term" value="C:chloroplast stroma"/>
    <property type="evidence" value="ECO:0007669"/>
    <property type="project" value="TreeGrafter"/>
</dbReference>
<feature type="domain" description="Methionyl/Leucyl tRNA synthetase" evidence="10">
    <location>
        <begin position="202"/>
        <end position="413"/>
    </location>
</feature>
<dbReference type="EMBL" id="JAPFFM010000002">
    <property type="protein sequence ID" value="KAJ6772796.1"/>
    <property type="molecule type" value="Genomic_DNA"/>
</dbReference>
<dbReference type="EC" id="6.1.1.10" evidence="1"/>
<comment type="caution">
    <text evidence="11">The sequence shown here is derived from an EMBL/GenBank/DDBJ whole genome shotgun (WGS) entry which is preliminary data.</text>
</comment>
<proteinExistence type="inferred from homology"/>
<keyword evidence="2 7" id="KW-0436">Ligase</keyword>
<evidence type="ECO:0000256" key="3">
    <source>
        <dbReference type="ARBA" id="ARBA00022741"/>
    </source>
</evidence>
<dbReference type="InterPro" id="IPR002300">
    <property type="entry name" value="aa-tRNA-synth_Ia"/>
</dbReference>
<dbReference type="SUPFAM" id="SSF47323">
    <property type="entry name" value="Anticodon-binding domain of a subclass of class I aminoacyl-tRNA synthetases"/>
    <property type="match status" value="1"/>
</dbReference>
<dbReference type="Pfam" id="PF09334">
    <property type="entry name" value="tRNA-synt_1g"/>
    <property type="match status" value="1"/>
</dbReference>
<dbReference type="Pfam" id="PF00133">
    <property type="entry name" value="tRNA-synt_1"/>
    <property type="match status" value="1"/>
</dbReference>
<evidence type="ECO:0000256" key="1">
    <source>
        <dbReference type="ARBA" id="ARBA00012838"/>
    </source>
</evidence>
<dbReference type="Gene3D" id="2.170.220.10">
    <property type="match status" value="1"/>
</dbReference>
<dbReference type="InterPro" id="IPR014758">
    <property type="entry name" value="Met-tRNA_synth"/>
</dbReference>
<keyword evidence="5 7" id="KW-0648">Protein biosynthesis</keyword>
<dbReference type="Proteomes" id="UP001151752">
    <property type="component" value="Chromosome 10"/>
</dbReference>
<dbReference type="GO" id="GO:0005524">
    <property type="term" value="F:ATP binding"/>
    <property type="evidence" value="ECO:0007669"/>
    <property type="project" value="UniProtKB-KW"/>
</dbReference>
<dbReference type="NCBIfam" id="TIGR00398">
    <property type="entry name" value="metG"/>
    <property type="match status" value="1"/>
</dbReference>
<evidence type="ECO:0000256" key="5">
    <source>
        <dbReference type="ARBA" id="ARBA00022917"/>
    </source>
</evidence>
<evidence type="ECO:0000256" key="4">
    <source>
        <dbReference type="ARBA" id="ARBA00022840"/>
    </source>
</evidence>
<dbReference type="GO" id="GO:0004825">
    <property type="term" value="F:methionine-tRNA ligase activity"/>
    <property type="evidence" value="ECO:0007669"/>
    <property type="project" value="UniProtKB-EC"/>
</dbReference>
<keyword evidence="4 7" id="KW-0067">ATP-binding</keyword>
<dbReference type="PRINTS" id="PR01041">
    <property type="entry name" value="TRNASYNTHMET"/>
</dbReference>
<dbReference type="InterPro" id="IPR033911">
    <property type="entry name" value="MetRS_core"/>
</dbReference>
<evidence type="ECO:0000313" key="11">
    <source>
        <dbReference type="EMBL" id="KAJ6772796.1"/>
    </source>
</evidence>
<reference evidence="11" key="2">
    <citation type="journal article" date="2023" name="Int. J. Mol. Sci.">
        <title>De Novo Assembly and Annotation of 11 Diverse Shrub Willow (Salix) Genomes Reveals Novel Gene Organization in Sex-Linked Regions.</title>
        <authorList>
            <person name="Hyden B."/>
            <person name="Feng K."/>
            <person name="Yates T.B."/>
            <person name="Jawdy S."/>
            <person name="Cereghino C."/>
            <person name="Smart L.B."/>
            <person name="Muchero W."/>
        </authorList>
    </citation>
    <scope>NUCLEOTIDE SEQUENCE</scope>
    <source>
        <tissue evidence="11">Shoot tip</tissue>
    </source>
</reference>
<dbReference type="Gene3D" id="3.40.50.620">
    <property type="entry name" value="HUPs"/>
    <property type="match status" value="1"/>
</dbReference>
<dbReference type="GO" id="GO:0005739">
    <property type="term" value="C:mitochondrion"/>
    <property type="evidence" value="ECO:0007669"/>
    <property type="project" value="TreeGrafter"/>
</dbReference>
<dbReference type="InterPro" id="IPR023457">
    <property type="entry name" value="Met-tRNA_synth_2"/>
</dbReference>
<keyword evidence="6 7" id="KW-0030">Aminoacyl-tRNA synthetase</keyword>
<protein>
    <recommendedName>
        <fullName evidence="1">methionine--tRNA ligase</fullName>
        <ecNumber evidence="1">6.1.1.10</ecNumber>
    </recommendedName>
</protein>